<gene>
    <name evidence="2" type="ORF">KT71_03302</name>
</gene>
<protein>
    <submittedName>
        <fullName evidence="2">Uncharacterized protein</fullName>
    </submittedName>
</protein>
<organism evidence="2 3">
    <name type="scientific">Congregibacter litoralis KT71</name>
    <dbReference type="NCBI Taxonomy" id="314285"/>
    <lineage>
        <taxon>Bacteria</taxon>
        <taxon>Pseudomonadati</taxon>
        <taxon>Pseudomonadota</taxon>
        <taxon>Gammaproteobacteria</taxon>
        <taxon>Cellvibrionales</taxon>
        <taxon>Halieaceae</taxon>
        <taxon>Congregibacter</taxon>
    </lineage>
</organism>
<sequence length="33" mass="3633">MRSSHGFDREVLLRRLVTAIVVAGLALALLELL</sequence>
<dbReference type="AlphaFoldDB" id="A4A7H2"/>
<keyword evidence="1" id="KW-0812">Transmembrane</keyword>
<keyword evidence="1" id="KW-0472">Membrane</keyword>
<dbReference type="HOGENOM" id="CLU_3381371_0_0_6"/>
<comment type="caution">
    <text evidence="2">The sequence shown here is derived from an EMBL/GenBank/DDBJ whole genome shotgun (WGS) entry which is preliminary data.</text>
</comment>
<name>A4A7H2_9GAMM</name>
<proteinExistence type="predicted"/>
<feature type="transmembrane region" description="Helical" evidence="1">
    <location>
        <begin position="12"/>
        <end position="30"/>
    </location>
</feature>
<evidence type="ECO:0000256" key="1">
    <source>
        <dbReference type="SAM" id="Phobius"/>
    </source>
</evidence>
<reference evidence="2 3" key="2">
    <citation type="journal article" date="2009" name="PLoS ONE">
        <title>The photosynthetic apparatus and its regulation in the aerobic gammaproteobacterium Congregibacter litoralis gen. nov., sp. nov.</title>
        <authorList>
            <person name="Spring S."/>
            <person name="Lunsdorf H."/>
            <person name="Fuchs B.M."/>
            <person name="Tindall B.J."/>
        </authorList>
    </citation>
    <scope>NUCLEOTIDE SEQUENCE [LARGE SCALE GENOMIC DNA]</scope>
    <source>
        <strain evidence="2">KT71</strain>
    </source>
</reference>
<dbReference type="EMBL" id="AAOA02000002">
    <property type="protein sequence ID" value="EAQ98241.1"/>
    <property type="molecule type" value="Genomic_DNA"/>
</dbReference>
<keyword evidence="3" id="KW-1185">Reference proteome</keyword>
<dbReference type="Proteomes" id="UP000019205">
    <property type="component" value="Chromosome"/>
</dbReference>
<keyword evidence="1" id="KW-1133">Transmembrane helix</keyword>
<reference evidence="2 3" key="1">
    <citation type="journal article" date="2007" name="Proc. Natl. Acad. Sci. U.S.A.">
        <title>Characterization of a marine gammaproteobacterium capable of aerobic anoxygenic photosynthesis.</title>
        <authorList>
            <person name="Fuchs B.M."/>
            <person name="Spring S."/>
            <person name="Teeling H."/>
            <person name="Quast C."/>
            <person name="Wulf J."/>
            <person name="Schattenhofer M."/>
            <person name="Yan S."/>
            <person name="Ferriera S."/>
            <person name="Johnson J."/>
            <person name="Glockner F.O."/>
            <person name="Amann R."/>
        </authorList>
    </citation>
    <scope>NUCLEOTIDE SEQUENCE [LARGE SCALE GENOMIC DNA]</scope>
    <source>
        <strain evidence="2">KT71</strain>
    </source>
</reference>
<evidence type="ECO:0000313" key="3">
    <source>
        <dbReference type="Proteomes" id="UP000019205"/>
    </source>
</evidence>
<accession>A4A7H2</accession>
<evidence type="ECO:0000313" key="2">
    <source>
        <dbReference type="EMBL" id="EAQ98241.1"/>
    </source>
</evidence>